<dbReference type="InParanoid" id="Q5AVR4"/>
<evidence type="ECO:0000313" key="2">
    <source>
        <dbReference type="EMBL" id="CBF79749.1"/>
    </source>
</evidence>
<dbReference type="AlphaFoldDB" id="Q5AVR4"/>
<feature type="compositionally biased region" description="Polar residues" evidence="1">
    <location>
        <begin position="275"/>
        <end position="288"/>
    </location>
</feature>
<proteinExistence type="predicted"/>
<dbReference type="RefSeq" id="XP_680885.1">
    <property type="nucleotide sequence ID" value="XM_675793.2"/>
</dbReference>
<accession>C8VBW2</accession>
<dbReference type="EMBL" id="BN001304">
    <property type="protein sequence ID" value="CBF79749.1"/>
    <property type="molecule type" value="Genomic_DNA"/>
</dbReference>
<feature type="region of interest" description="Disordered" evidence="1">
    <location>
        <begin position="51"/>
        <end position="76"/>
    </location>
</feature>
<sequence>MSSPPNIPKRRTRSQRRRTDSDIDSYPAQEDYDWDREDTHFLPAPLYLCNGSRTPSTDTESDLDDDATSPGSKENPFLDFELLDRIPHPPAMLTQLQEVVDGLKADPIEPILEQLNRNMEVARMIGTLLDVEAALLRGDADTAERKTNSVWPIATGLDDAEYLERCNVLQGLVVKLRALQEEGGWVDEAEGNWKEVERVAEQEPEQEQRHLSGSNTASGEVLTILKEKGIAEARDWDDNYDDDGGEDYVKLQSPVSLREDEAEEMALQRYGPRSASANAQGSPSSYYTKDSREDNLDVETGVYSDSLGSSSESMVSKRLIRKRKSTLITPSTTLMYTHIHKAQRKPYTLSQSPTPGPSRPKPWTTSDVNSSADEDFYRVFWDTHSRTLLLQQPIPDWDMSWLARYESSAFTLPKTHFTFRFSLPMKYMASRIRKTAIFPRQEWEFIPSPAEWRRFCEGVTNGEELTMGFLGWERERIEDLIRERKGGEGFEHTGREGGRRWVRAKWREIRPGRSLCIHTFPIFGPYPSWVPLIFTLPNPFPFSYQRTTPGSLLKSPSSEL</sequence>
<evidence type="ECO:0000313" key="3">
    <source>
        <dbReference type="Proteomes" id="UP000000560"/>
    </source>
</evidence>
<dbReference type="GeneID" id="2869453"/>
<dbReference type="OrthoDB" id="4312109at2759"/>
<feature type="region of interest" description="Disordered" evidence="1">
    <location>
        <begin position="1"/>
        <end position="36"/>
    </location>
</feature>
<feature type="region of interest" description="Disordered" evidence="1">
    <location>
        <begin position="235"/>
        <end position="257"/>
    </location>
</feature>
<protein>
    <submittedName>
        <fullName evidence="2">Uncharacterized protein</fullName>
    </submittedName>
</protein>
<feature type="region of interest" description="Disordered" evidence="1">
    <location>
        <begin position="197"/>
        <end position="218"/>
    </location>
</feature>
<dbReference type="Proteomes" id="UP000000560">
    <property type="component" value="Chromosome IV"/>
</dbReference>
<feature type="compositionally biased region" description="Basic and acidic residues" evidence="1">
    <location>
        <begin position="197"/>
        <end position="210"/>
    </location>
</feature>
<gene>
    <name evidence="2" type="ORF">ANIA_07616</name>
</gene>
<dbReference type="HOGENOM" id="CLU_486616_0_0_1"/>
<reference evidence="3" key="2">
    <citation type="journal article" date="2009" name="Fungal Genet. Biol.">
        <title>The 2008 update of the Aspergillus nidulans genome annotation: a community effort.</title>
        <authorList>
            <person name="Wortman J.R."/>
            <person name="Gilsenan J.M."/>
            <person name="Joardar V."/>
            <person name="Deegan J."/>
            <person name="Clutterbuck J."/>
            <person name="Andersen M.R."/>
            <person name="Archer D."/>
            <person name="Bencina M."/>
            <person name="Braus G."/>
            <person name="Coutinho P."/>
            <person name="von Dohren H."/>
            <person name="Doonan J."/>
            <person name="Driessen A.J."/>
            <person name="Durek P."/>
            <person name="Espeso E."/>
            <person name="Fekete E."/>
            <person name="Flipphi M."/>
            <person name="Estrada C.G."/>
            <person name="Geysens S."/>
            <person name="Goldman G."/>
            <person name="de Groot P.W."/>
            <person name="Hansen K."/>
            <person name="Harris S.D."/>
            <person name="Heinekamp T."/>
            <person name="Helmstaedt K."/>
            <person name="Henrissat B."/>
            <person name="Hofmann G."/>
            <person name="Homan T."/>
            <person name="Horio T."/>
            <person name="Horiuchi H."/>
            <person name="James S."/>
            <person name="Jones M."/>
            <person name="Karaffa L."/>
            <person name="Karanyi Z."/>
            <person name="Kato M."/>
            <person name="Keller N."/>
            <person name="Kelly D.E."/>
            <person name="Kiel J.A."/>
            <person name="Kim J.M."/>
            <person name="van der Klei I.J."/>
            <person name="Klis F.M."/>
            <person name="Kovalchuk A."/>
            <person name="Krasevec N."/>
            <person name="Kubicek C.P."/>
            <person name="Liu B."/>
            <person name="Maccabe A."/>
            <person name="Meyer V."/>
            <person name="Mirabito P."/>
            <person name="Miskei M."/>
            <person name="Mos M."/>
            <person name="Mullins J."/>
            <person name="Nelson D.R."/>
            <person name="Nielsen J."/>
            <person name="Oakley B.R."/>
            <person name="Osmani S.A."/>
            <person name="Pakula T."/>
            <person name="Paszewski A."/>
            <person name="Paulsen I."/>
            <person name="Pilsyk S."/>
            <person name="Pocsi I."/>
            <person name="Punt P.J."/>
            <person name="Ram A.F."/>
            <person name="Ren Q."/>
            <person name="Robellet X."/>
            <person name="Robson G."/>
            <person name="Seiboth B."/>
            <person name="van Solingen P."/>
            <person name="Specht T."/>
            <person name="Sun J."/>
            <person name="Taheri-Talesh N."/>
            <person name="Takeshita N."/>
            <person name="Ussery D."/>
            <person name="vanKuyk P.A."/>
            <person name="Visser H."/>
            <person name="van de Vondervoort P.J."/>
            <person name="de Vries R.P."/>
            <person name="Walton J."/>
            <person name="Xiang X."/>
            <person name="Xiong Y."/>
            <person name="Zeng A.P."/>
            <person name="Brandt B.W."/>
            <person name="Cornell M.J."/>
            <person name="van den Hondel C.A."/>
            <person name="Visser J."/>
            <person name="Oliver S.G."/>
            <person name="Turner G."/>
        </authorList>
    </citation>
    <scope>GENOME REANNOTATION</scope>
    <source>
        <strain evidence="3">FGSC A4 / ATCC 38163 / CBS 112.46 / NRRL 194 / M139</strain>
    </source>
</reference>
<keyword evidence="3" id="KW-1185">Reference proteome</keyword>
<organism evidence="2 3">
    <name type="scientific">Emericella nidulans (strain FGSC A4 / ATCC 38163 / CBS 112.46 / NRRL 194 / M139)</name>
    <name type="common">Aspergillus nidulans</name>
    <dbReference type="NCBI Taxonomy" id="227321"/>
    <lineage>
        <taxon>Eukaryota</taxon>
        <taxon>Fungi</taxon>
        <taxon>Dikarya</taxon>
        <taxon>Ascomycota</taxon>
        <taxon>Pezizomycotina</taxon>
        <taxon>Eurotiomycetes</taxon>
        <taxon>Eurotiomycetidae</taxon>
        <taxon>Eurotiales</taxon>
        <taxon>Aspergillaceae</taxon>
        <taxon>Aspergillus</taxon>
        <taxon>Aspergillus subgen. Nidulantes</taxon>
    </lineage>
</organism>
<feature type="region of interest" description="Disordered" evidence="1">
    <location>
        <begin position="344"/>
        <end position="368"/>
    </location>
</feature>
<feature type="region of interest" description="Disordered" evidence="1">
    <location>
        <begin position="269"/>
        <end position="293"/>
    </location>
</feature>
<accession>Q5AVR4</accession>
<dbReference type="KEGG" id="ani:ANIA_07616"/>
<evidence type="ECO:0000256" key="1">
    <source>
        <dbReference type="SAM" id="MobiDB-lite"/>
    </source>
</evidence>
<reference evidence="3" key="1">
    <citation type="journal article" date="2005" name="Nature">
        <title>Sequencing of Aspergillus nidulans and comparative analysis with A. fumigatus and A. oryzae.</title>
        <authorList>
            <person name="Galagan J.E."/>
            <person name="Calvo S.E."/>
            <person name="Cuomo C."/>
            <person name="Ma L.J."/>
            <person name="Wortman J.R."/>
            <person name="Batzoglou S."/>
            <person name="Lee S.I."/>
            <person name="Basturkmen M."/>
            <person name="Spevak C.C."/>
            <person name="Clutterbuck J."/>
            <person name="Kapitonov V."/>
            <person name="Jurka J."/>
            <person name="Scazzocchio C."/>
            <person name="Farman M."/>
            <person name="Butler J."/>
            <person name="Purcell S."/>
            <person name="Harris S."/>
            <person name="Braus G.H."/>
            <person name="Draht O."/>
            <person name="Busch S."/>
            <person name="D'Enfert C."/>
            <person name="Bouchier C."/>
            <person name="Goldman G.H."/>
            <person name="Bell-Pedersen D."/>
            <person name="Griffiths-Jones S."/>
            <person name="Doonan J.H."/>
            <person name="Yu J."/>
            <person name="Vienken K."/>
            <person name="Pain A."/>
            <person name="Freitag M."/>
            <person name="Selker E.U."/>
            <person name="Archer D.B."/>
            <person name="Penalva M.A."/>
            <person name="Oakley B.R."/>
            <person name="Momany M."/>
            <person name="Tanaka T."/>
            <person name="Kumagai T."/>
            <person name="Asai K."/>
            <person name="Machida M."/>
            <person name="Nierman W.C."/>
            <person name="Denning D.W."/>
            <person name="Caddick M."/>
            <person name="Hynes M."/>
            <person name="Paoletti M."/>
            <person name="Fischer R."/>
            <person name="Miller B."/>
            <person name="Dyer P."/>
            <person name="Sachs M.S."/>
            <person name="Osmani S.A."/>
            <person name="Birren B.W."/>
        </authorList>
    </citation>
    <scope>NUCLEOTIDE SEQUENCE [LARGE SCALE GENOMIC DNA]</scope>
    <source>
        <strain evidence="3">FGSC A4 / ATCC 38163 / CBS 112.46 / NRRL 194 / M139</strain>
    </source>
</reference>
<name>Q5AVR4_EMENI</name>